<protein>
    <submittedName>
        <fullName evidence="2">Uncharacterized protein</fullName>
    </submittedName>
</protein>
<proteinExistence type="predicted"/>
<name>A0ABD2Q4J8_9PLAT</name>
<sequence length="687" mass="78243">MLYNGFVKLENVTINPKALVSLFLKNSNGLFKDALNLPLRIRKGTIDSIIVYIYQFKAKISGVNLIFSFDELDDIQERAAVRKQKLLIDLENALQRTIDKKSATFGPASKLSYLQELLVQDVHILVEDSDPIYGFDHPRGLSIGLTFSTLLLSQTKPKDCPENLDHLTFSAYSSFSLCTIVFEPVTVAGALRNYDQSTKAEDVPAWGITGTILPSSISRTYFHDLLAAWQANFLGSQSDTVYSQIIPSSLIVKVDCDQLFMLVKFSRKFNQLYGVVPAENHCMRPLLRPKARDKTKQDTSSALQWWHYAVSRVSNCNSRFSWYSMQAARKVYQVYRDLCMTLLSQKWSQYDDPRPCNLRNFLKRNPQVLNILAEMRKLEPQLDESSIFLAREEAQSKVACDDPHLRRLFNLQLDNLEQEYEEEEENNFGSTNHVGASLSVQFVIPQLDLVLFQSQSHKSLILHLQLQLMRLNSVSYSIQGGFKHSVHLEDLNVWSCTSSDQQFKKNWKPKVTHLLFRNPLSYKDNKLPLLVTVAEKSSDWSGSFLSTNEANQGLSLFTRMLQLVCILDECALLTIYRLMTATPLRDLLLGANDSVDTRTESPKQEASVISTQVLNSAFFDELSVFHKASHTPRYDIIVEGPLVVVRCSQLTKADPKLVQKDRHLVIRLGQMKTMPVLHYAQVCHQIP</sequence>
<comment type="caution">
    <text evidence="2">The sequence shown here is derived from an EMBL/GenBank/DDBJ whole genome shotgun (WGS) entry which is preliminary data.</text>
</comment>
<keyword evidence="3" id="KW-1185">Reference proteome</keyword>
<evidence type="ECO:0000256" key="1">
    <source>
        <dbReference type="SAM" id="Coils"/>
    </source>
</evidence>
<gene>
    <name evidence="2" type="ORF">Ciccas_006886</name>
</gene>
<reference evidence="2 3" key="1">
    <citation type="submission" date="2024-11" db="EMBL/GenBank/DDBJ databases">
        <title>Adaptive evolution of stress response genes in parasites aligns with host niche diversity.</title>
        <authorList>
            <person name="Hahn C."/>
            <person name="Resl P."/>
        </authorList>
    </citation>
    <scope>NUCLEOTIDE SEQUENCE [LARGE SCALE GENOMIC DNA]</scope>
    <source>
        <strain evidence="2">EGGRZ-B1_66</strain>
        <tissue evidence="2">Body</tissue>
    </source>
</reference>
<evidence type="ECO:0000313" key="2">
    <source>
        <dbReference type="EMBL" id="KAL3314499.1"/>
    </source>
</evidence>
<feature type="coiled-coil region" evidence="1">
    <location>
        <begin position="406"/>
        <end position="433"/>
    </location>
</feature>
<evidence type="ECO:0000313" key="3">
    <source>
        <dbReference type="Proteomes" id="UP001626550"/>
    </source>
</evidence>
<keyword evidence="1" id="KW-0175">Coiled coil</keyword>
<organism evidence="2 3">
    <name type="scientific">Cichlidogyrus casuarinus</name>
    <dbReference type="NCBI Taxonomy" id="1844966"/>
    <lineage>
        <taxon>Eukaryota</taxon>
        <taxon>Metazoa</taxon>
        <taxon>Spiralia</taxon>
        <taxon>Lophotrochozoa</taxon>
        <taxon>Platyhelminthes</taxon>
        <taxon>Monogenea</taxon>
        <taxon>Monopisthocotylea</taxon>
        <taxon>Dactylogyridea</taxon>
        <taxon>Ancyrocephalidae</taxon>
        <taxon>Cichlidogyrus</taxon>
    </lineage>
</organism>
<dbReference type="EMBL" id="JBJKFK010000981">
    <property type="protein sequence ID" value="KAL3314499.1"/>
    <property type="molecule type" value="Genomic_DNA"/>
</dbReference>
<dbReference type="Proteomes" id="UP001626550">
    <property type="component" value="Unassembled WGS sequence"/>
</dbReference>
<accession>A0ABD2Q4J8</accession>
<dbReference type="AlphaFoldDB" id="A0ABD2Q4J8"/>